<feature type="transmembrane region" description="Helical" evidence="7">
    <location>
        <begin position="340"/>
        <end position="360"/>
    </location>
</feature>
<evidence type="ECO:0000313" key="9">
    <source>
        <dbReference type="EMBL" id="KRL03488.1"/>
    </source>
</evidence>
<dbReference type="eggNOG" id="COG0477">
    <property type="taxonomic scope" value="Bacteria"/>
</dbReference>
<dbReference type="Gene3D" id="1.20.1250.20">
    <property type="entry name" value="MFS general substrate transporter like domains"/>
    <property type="match status" value="2"/>
</dbReference>
<dbReference type="PROSITE" id="PS00216">
    <property type="entry name" value="SUGAR_TRANSPORT_1"/>
    <property type="match status" value="1"/>
</dbReference>
<dbReference type="EMBL" id="AZDU01000003">
    <property type="protein sequence ID" value="KRL03488.1"/>
    <property type="molecule type" value="Genomic_DNA"/>
</dbReference>
<feature type="transmembrane region" description="Helical" evidence="7">
    <location>
        <begin position="144"/>
        <end position="163"/>
    </location>
</feature>
<dbReference type="InterPro" id="IPR020846">
    <property type="entry name" value="MFS_dom"/>
</dbReference>
<evidence type="ECO:0000256" key="3">
    <source>
        <dbReference type="ARBA" id="ARBA00022448"/>
    </source>
</evidence>
<dbReference type="InterPro" id="IPR011701">
    <property type="entry name" value="MFS"/>
</dbReference>
<dbReference type="PATRIC" id="fig|1293597.4.peg.1047"/>
<accession>A0A0R1M5V4</accession>
<evidence type="ECO:0000256" key="7">
    <source>
        <dbReference type="SAM" id="Phobius"/>
    </source>
</evidence>
<feature type="transmembrane region" description="Helical" evidence="7">
    <location>
        <begin position="254"/>
        <end position="271"/>
    </location>
</feature>
<dbReference type="InterPro" id="IPR036259">
    <property type="entry name" value="MFS_trans_sf"/>
</dbReference>
<dbReference type="InterPro" id="IPR005829">
    <property type="entry name" value="Sugar_transporter_CS"/>
</dbReference>
<proteinExistence type="inferred from homology"/>
<keyword evidence="6 7" id="KW-0472">Membrane</keyword>
<dbReference type="GO" id="GO:0005886">
    <property type="term" value="C:plasma membrane"/>
    <property type="evidence" value="ECO:0007669"/>
    <property type="project" value="UniProtKB-SubCell"/>
</dbReference>
<feature type="transmembrane region" description="Helical" evidence="7">
    <location>
        <begin position="169"/>
        <end position="191"/>
    </location>
</feature>
<organism evidence="9 10">
    <name type="scientific">Lactobacillus equicursoris DSM 19284 = JCM 14600 = CIP 110162</name>
    <dbReference type="NCBI Taxonomy" id="1293597"/>
    <lineage>
        <taxon>Bacteria</taxon>
        <taxon>Bacillati</taxon>
        <taxon>Bacillota</taxon>
        <taxon>Bacilli</taxon>
        <taxon>Lactobacillales</taxon>
        <taxon>Lactobacillaceae</taxon>
        <taxon>Lactobacillus</taxon>
    </lineage>
</organism>
<comment type="similarity">
    <text evidence="2">Belongs to the major facilitator superfamily.</text>
</comment>
<feature type="transmembrane region" description="Helical" evidence="7">
    <location>
        <begin position="104"/>
        <end position="123"/>
    </location>
</feature>
<keyword evidence="10" id="KW-1185">Reference proteome</keyword>
<evidence type="ECO:0000259" key="8">
    <source>
        <dbReference type="PROSITE" id="PS50850"/>
    </source>
</evidence>
<gene>
    <name evidence="9" type="ORF">FC20_GL000975</name>
</gene>
<name>A0A0R1M5V4_9LACO</name>
<sequence>METMTETKEKRYGSTTAAIYFSYFIMGLGMSLLAQFKPEFAKLWHTNIAGVLAVGGAVGIGGIISILITGPVSDKFGRRISAVIGHLGWAIYYIGLLYAPNQTVAYIIAIIGGISNSFLNSSNFPTLMEIFPKAASAAGLMSKFAINLGQFFLPIAIMLGGFIGLPYRVVFMATGIFYLALAVILIFAPYPSQVAKAKTETQAEVPAQKHRFNVGTVCLILMGFTTTAAFLLWINTYQELARSYGISQPSTLQSVYAIGASVAVLFNSLIVKKGVKEIDILIYYPLITAVGLALAYFIQKPWILYVTSLVVGFFAASGLYQLTLAVLGKLYADMKATAQSWAGFFSAFANFAIISLAAWITSISGSSAPRNIVILNVINMLVSTILAIMVKGSSHKEKSK</sequence>
<keyword evidence="4 7" id="KW-0812">Transmembrane</keyword>
<evidence type="ECO:0000256" key="2">
    <source>
        <dbReference type="ARBA" id="ARBA00008335"/>
    </source>
</evidence>
<dbReference type="InterPro" id="IPR051788">
    <property type="entry name" value="MFS_Transporter"/>
</dbReference>
<evidence type="ECO:0000256" key="6">
    <source>
        <dbReference type="ARBA" id="ARBA00023136"/>
    </source>
</evidence>
<dbReference type="STRING" id="1293597.FC20_GL000975"/>
<feature type="transmembrane region" description="Helical" evidence="7">
    <location>
        <begin position="372"/>
        <end position="390"/>
    </location>
</feature>
<dbReference type="Proteomes" id="UP000051074">
    <property type="component" value="Unassembled WGS sequence"/>
</dbReference>
<evidence type="ECO:0000256" key="5">
    <source>
        <dbReference type="ARBA" id="ARBA00022989"/>
    </source>
</evidence>
<feature type="transmembrane region" description="Helical" evidence="7">
    <location>
        <begin position="304"/>
        <end position="328"/>
    </location>
</feature>
<feature type="transmembrane region" description="Helical" evidence="7">
    <location>
        <begin position="80"/>
        <end position="98"/>
    </location>
</feature>
<dbReference type="GO" id="GO:0022857">
    <property type="term" value="F:transmembrane transporter activity"/>
    <property type="evidence" value="ECO:0007669"/>
    <property type="project" value="InterPro"/>
</dbReference>
<evidence type="ECO:0000256" key="1">
    <source>
        <dbReference type="ARBA" id="ARBA00004651"/>
    </source>
</evidence>
<dbReference type="Pfam" id="PF07690">
    <property type="entry name" value="MFS_1"/>
    <property type="match status" value="1"/>
</dbReference>
<dbReference type="PANTHER" id="PTHR23514:SF3">
    <property type="entry name" value="BYPASS OF STOP CODON PROTEIN 6"/>
    <property type="match status" value="1"/>
</dbReference>
<dbReference type="PANTHER" id="PTHR23514">
    <property type="entry name" value="BYPASS OF STOP CODON PROTEIN 6"/>
    <property type="match status" value="1"/>
</dbReference>
<evidence type="ECO:0000256" key="4">
    <source>
        <dbReference type="ARBA" id="ARBA00022692"/>
    </source>
</evidence>
<reference evidence="9 10" key="1">
    <citation type="journal article" date="2015" name="Genome Announc.">
        <title>Expanding the biotechnology potential of lactobacilli through comparative genomics of 213 strains and associated genera.</title>
        <authorList>
            <person name="Sun Z."/>
            <person name="Harris H.M."/>
            <person name="McCann A."/>
            <person name="Guo C."/>
            <person name="Argimon S."/>
            <person name="Zhang W."/>
            <person name="Yang X."/>
            <person name="Jeffery I.B."/>
            <person name="Cooney J.C."/>
            <person name="Kagawa T.F."/>
            <person name="Liu W."/>
            <person name="Song Y."/>
            <person name="Salvetti E."/>
            <person name="Wrobel A."/>
            <person name="Rasinkangas P."/>
            <person name="Parkhill J."/>
            <person name="Rea M.C."/>
            <person name="O'Sullivan O."/>
            <person name="Ritari J."/>
            <person name="Douillard F.P."/>
            <person name="Paul Ross R."/>
            <person name="Yang R."/>
            <person name="Briner A.E."/>
            <person name="Felis G.E."/>
            <person name="de Vos W.M."/>
            <person name="Barrangou R."/>
            <person name="Klaenhammer T.R."/>
            <person name="Caufield P.W."/>
            <person name="Cui Y."/>
            <person name="Zhang H."/>
            <person name="O'Toole P.W."/>
        </authorList>
    </citation>
    <scope>NUCLEOTIDE SEQUENCE [LARGE SCALE GENOMIC DNA]</scope>
    <source>
        <strain evidence="9 10">DSM 19284</strain>
    </source>
</reference>
<comment type="subcellular location">
    <subcellularLocation>
        <location evidence="1">Cell membrane</location>
        <topology evidence="1">Multi-pass membrane protein</topology>
    </subcellularLocation>
</comment>
<feature type="transmembrane region" description="Helical" evidence="7">
    <location>
        <begin position="280"/>
        <end position="298"/>
    </location>
</feature>
<keyword evidence="3" id="KW-0813">Transport</keyword>
<comment type="caution">
    <text evidence="9">The sequence shown here is derived from an EMBL/GenBank/DDBJ whole genome shotgun (WGS) entry which is preliminary data.</text>
</comment>
<evidence type="ECO:0000313" key="10">
    <source>
        <dbReference type="Proteomes" id="UP000051074"/>
    </source>
</evidence>
<dbReference type="SUPFAM" id="SSF103473">
    <property type="entry name" value="MFS general substrate transporter"/>
    <property type="match status" value="1"/>
</dbReference>
<protein>
    <submittedName>
        <fullName evidence="9">Transporter, major facilitator family protein</fullName>
    </submittedName>
</protein>
<dbReference type="AlphaFoldDB" id="A0A0R1M5V4"/>
<feature type="transmembrane region" description="Helical" evidence="7">
    <location>
        <begin position="12"/>
        <end position="36"/>
    </location>
</feature>
<feature type="domain" description="Major facilitator superfamily (MFS) profile" evidence="8">
    <location>
        <begin position="15"/>
        <end position="395"/>
    </location>
</feature>
<feature type="transmembrane region" description="Helical" evidence="7">
    <location>
        <begin position="212"/>
        <end position="234"/>
    </location>
</feature>
<keyword evidence="5 7" id="KW-1133">Transmembrane helix</keyword>
<dbReference type="PROSITE" id="PS50850">
    <property type="entry name" value="MFS"/>
    <property type="match status" value="1"/>
</dbReference>
<feature type="transmembrane region" description="Helical" evidence="7">
    <location>
        <begin position="48"/>
        <end position="68"/>
    </location>
</feature>